<feature type="transmembrane region" description="Helical" evidence="1">
    <location>
        <begin position="99"/>
        <end position="122"/>
    </location>
</feature>
<reference evidence="2 3" key="1">
    <citation type="submission" date="2016-01" db="EMBL/GenBank/DDBJ databases">
        <title>Genome sequence of Clostridium neopropionicum X4, DSM-3847.</title>
        <authorList>
            <person name="Poehlein A."/>
            <person name="Beck M.H."/>
            <person name="Bengelsdorf F.R."/>
            <person name="Daniel R."/>
            <person name="Duerre P."/>
        </authorList>
    </citation>
    <scope>NUCLEOTIDE SEQUENCE [LARGE SCALE GENOMIC DNA]</scope>
    <source>
        <strain evidence="2 3">DSM-3847</strain>
    </source>
</reference>
<protein>
    <recommendedName>
        <fullName evidence="4">ECF transporter S component</fullName>
    </recommendedName>
</protein>
<keyword evidence="1" id="KW-0472">Membrane</keyword>
<feature type="transmembrane region" description="Helical" evidence="1">
    <location>
        <begin position="142"/>
        <end position="159"/>
    </location>
</feature>
<evidence type="ECO:0000256" key="1">
    <source>
        <dbReference type="SAM" id="Phobius"/>
    </source>
</evidence>
<name>A0A136WE60_9FIRM</name>
<feature type="transmembrane region" description="Helical" evidence="1">
    <location>
        <begin position="69"/>
        <end position="92"/>
    </location>
</feature>
<dbReference type="RefSeq" id="WP_066087740.1">
    <property type="nucleotide sequence ID" value="NZ_LRVM01000005.1"/>
</dbReference>
<sequence>MKTKQLVFTALLLAMCIVFQSMKGISVYLTGAAVNALLVMATLAAGTSSGVIIAVLTPVIAYFMGQTPILQLMPIMVFVIMLGNLTLVLLASRGKKEKLIAWLALGAMLKAVVLWLLVWYGVLPLFGAAVPEKMVGGVKTSFSITQFITAAIGCVIAFATHTRIKHWYFVEQKN</sequence>
<keyword evidence="1" id="KW-1133">Transmembrane helix</keyword>
<dbReference type="EMBL" id="LRVM01000005">
    <property type="protein sequence ID" value="KXL52784.1"/>
    <property type="molecule type" value="Genomic_DNA"/>
</dbReference>
<comment type="caution">
    <text evidence="2">The sequence shown here is derived from an EMBL/GenBank/DDBJ whole genome shotgun (WGS) entry which is preliminary data.</text>
</comment>
<feature type="transmembrane region" description="Helical" evidence="1">
    <location>
        <begin position="36"/>
        <end position="63"/>
    </location>
</feature>
<feature type="transmembrane region" description="Helical" evidence="1">
    <location>
        <begin position="6"/>
        <end position="29"/>
    </location>
</feature>
<dbReference type="Gene3D" id="1.10.1760.20">
    <property type="match status" value="1"/>
</dbReference>
<dbReference type="GO" id="GO:0022857">
    <property type="term" value="F:transmembrane transporter activity"/>
    <property type="evidence" value="ECO:0007669"/>
    <property type="project" value="InterPro"/>
</dbReference>
<dbReference type="Pfam" id="PF12822">
    <property type="entry name" value="ECF_trnsprt"/>
    <property type="match status" value="1"/>
</dbReference>
<proteinExistence type="predicted"/>
<evidence type="ECO:0008006" key="4">
    <source>
        <dbReference type="Google" id="ProtNLM"/>
    </source>
</evidence>
<dbReference type="Proteomes" id="UP000070539">
    <property type="component" value="Unassembled WGS sequence"/>
</dbReference>
<dbReference type="OrthoDB" id="9815422at2"/>
<keyword evidence="1" id="KW-0812">Transmembrane</keyword>
<gene>
    <name evidence="2" type="ORF">CLNEO_18060</name>
</gene>
<dbReference type="AlphaFoldDB" id="A0A136WE60"/>
<organism evidence="2 3">
    <name type="scientific">Anaerotignum neopropionicum</name>
    <dbReference type="NCBI Taxonomy" id="36847"/>
    <lineage>
        <taxon>Bacteria</taxon>
        <taxon>Bacillati</taxon>
        <taxon>Bacillota</taxon>
        <taxon>Clostridia</taxon>
        <taxon>Lachnospirales</taxon>
        <taxon>Anaerotignaceae</taxon>
        <taxon>Anaerotignum</taxon>
    </lineage>
</organism>
<evidence type="ECO:0000313" key="2">
    <source>
        <dbReference type="EMBL" id="KXL52784.1"/>
    </source>
</evidence>
<keyword evidence="3" id="KW-1185">Reference proteome</keyword>
<accession>A0A136WE60</accession>
<evidence type="ECO:0000313" key="3">
    <source>
        <dbReference type="Proteomes" id="UP000070539"/>
    </source>
</evidence>
<dbReference type="InterPro" id="IPR024529">
    <property type="entry name" value="ECF_trnsprt_substrate-spec"/>
</dbReference>